<organism evidence="2 4">
    <name type="scientific">Acetobacter cibinongensis</name>
    <dbReference type="NCBI Taxonomy" id="146475"/>
    <lineage>
        <taxon>Bacteria</taxon>
        <taxon>Pseudomonadati</taxon>
        <taxon>Pseudomonadota</taxon>
        <taxon>Alphaproteobacteria</taxon>
        <taxon>Acetobacterales</taxon>
        <taxon>Acetobacteraceae</taxon>
        <taxon>Acetobacter</taxon>
    </lineage>
</organism>
<keyword evidence="5" id="KW-1185">Reference proteome</keyword>
<keyword evidence="1" id="KW-0472">Membrane</keyword>
<keyword evidence="1" id="KW-1133">Transmembrane helix</keyword>
<dbReference type="EMBL" id="BAMV01000068">
    <property type="protein sequence ID" value="GAN61721.1"/>
    <property type="molecule type" value="Genomic_DNA"/>
</dbReference>
<dbReference type="Proteomes" id="UP000321891">
    <property type="component" value="Unassembled WGS sequence"/>
</dbReference>
<keyword evidence="1" id="KW-0812">Transmembrane</keyword>
<feature type="transmembrane region" description="Helical" evidence="1">
    <location>
        <begin position="21"/>
        <end position="41"/>
    </location>
</feature>
<name>A0A0D6N888_9PROT</name>
<sequence>MNQNKLTEAIEKIGKVSLRGGIFGKTTLALITTVICISAIVLAARNLYLDIAAVILIFIFSAYFLRRLLQFAEKNPLIAILDGAEFVAHERIIQESKYGGVLQSQANAIDHAQPIIDNASIEADDIEEPKKIEGQ</sequence>
<evidence type="ECO:0000256" key="1">
    <source>
        <dbReference type="SAM" id="Phobius"/>
    </source>
</evidence>
<gene>
    <name evidence="2" type="ORF">Abci_072_002</name>
    <name evidence="3" type="ORF">ACI01nite_25910</name>
</gene>
<accession>A0A0D6N888</accession>
<comment type="caution">
    <text evidence="2">The sequence shown here is derived from an EMBL/GenBank/DDBJ whole genome shotgun (WGS) entry which is preliminary data.</text>
</comment>
<reference evidence="2 4" key="1">
    <citation type="submission" date="2012-11" db="EMBL/GenBank/DDBJ databases">
        <title>Whole genome sequence of Acetobacter cibinongensis 4H-1.</title>
        <authorList>
            <person name="Azuma Y."/>
            <person name="Higashiura N."/>
            <person name="Hirakawa H."/>
            <person name="Matsushita K."/>
        </authorList>
    </citation>
    <scope>NUCLEOTIDE SEQUENCE [LARGE SCALE GENOMIC DNA]</scope>
    <source>
        <strain evidence="2 4">4H-1</strain>
    </source>
</reference>
<accession>A0A6N3SU38</accession>
<dbReference type="Proteomes" id="UP000032671">
    <property type="component" value="Unassembled WGS sequence"/>
</dbReference>
<evidence type="ECO:0000313" key="3">
    <source>
        <dbReference type="EMBL" id="GEL59989.1"/>
    </source>
</evidence>
<reference evidence="3 5" key="2">
    <citation type="submission" date="2019-07" db="EMBL/GenBank/DDBJ databases">
        <title>Whole genome shotgun sequence of Acetobacter cibinongensis NBRC 16605.</title>
        <authorList>
            <person name="Hosoyama A."/>
            <person name="Uohara A."/>
            <person name="Ohji S."/>
            <person name="Ichikawa N."/>
        </authorList>
    </citation>
    <scope>NUCLEOTIDE SEQUENCE [LARGE SCALE GENOMIC DNA]</scope>
    <source>
        <strain evidence="3 5">NBRC 16605</strain>
    </source>
</reference>
<evidence type="ECO:0000313" key="2">
    <source>
        <dbReference type="EMBL" id="GAN61721.1"/>
    </source>
</evidence>
<evidence type="ECO:0000313" key="5">
    <source>
        <dbReference type="Proteomes" id="UP000321891"/>
    </source>
</evidence>
<dbReference type="RefSeq" id="WP_048839759.1">
    <property type="nucleotide sequence ID" value="NZ_BAMV01000068.1"/>
</dbReference>
<feature type="transmembrane region" description="Helical" evidence="1">
    <location>
        <begin position="47"/>
        <end position="65"/>
    </location>
</feature>
<protein>
    <submittedName>
        <fullName evidence="2">Uncharacterized protein</fullName>
    </submittedName>
</protein>
<dbReference type="AlphaFoldDB" id="A0A0D6N888"/>
<dbReference type="EMBL" id="BJVU01000018">
    <property type="protein sequence ID" value="GEL59989.1"/>
    <property type="molecule type" value="Genomic_DNA"/>
</dbReference>
<proteinExistence type="predicted"/>
<evidence type="ECO:0000313" key="4">
    <source>
        <dbReference type="Proteomes" id="UP000032671"/>
    </source>
</evidence>